<dbReference type="InterPro" id="IPR014716">
    <property type="entry name" value="Fibrinogen_a/b/g_C_1"/>
</dbReference>
<keyword evidence="10" id="KW-1185">Reference proteome</keyword>
<dbReference type="KEGG" id="sgh:107564228"/>
<dbReference type="OrthoDB" id="9860756at2759"/>
<dbReference type="NCBIfam" id="NF040941">
    <property type="entry name" value="GGGWT_bact"/>
    <property type="match status" value="1"/>
</dbReference>
<dbReference type="SMART" id="SM00186">
    <property type="entry name" value="FBG"/>
    <property type="match status" value="1"/>
</dbReference>
<sequence>MHLLQTLGVSRHLILKSREEKPGRRIFYSSKLHSKEIFLHFSRALISDKYLREQHSQDRSASSTTDRPLKLSPHIITKSVKMTATSLTLLLLVLGHVMAQSSFKKNLATPKPAKPAQCCDEVRSLKVQVANLSSMLEEMSKKQESDLMKVVRQMMELEKLNQQQEARVTEAESKYSEIYNRIEIMQLQAAQSAPQQSTSDAINDCASLYHKNYKISGEYKLPKDDFLGTPELNVFCDMENNGGGWTVIQRRKVGLTSFNRNWKQYKNGFGAIRGDFWLGNENIFRLTRQPTVLRIEMEDWEGETRYAEYDFFTVNNEMNSYKLFIANYSGNAGDSLRYHNNTNFSTKDKDNDKCVDNCAELRQGGYWYNCCTDSNLNGVFHRYGSHIKNSDGISWYGWHGPNYSLKRVEMKIRPQSFVP</sequence>
<dbReference type="InterPro" id="IPR002181">
    <property type="entry name" value="Fibrinogen_a/b/g_C_dom"/>
</dbReference>
<organism evidence="9 10">
    <name type="scientific">Sinocyclocheilus grahami</name>
    <name type="common">Dianchi golden-line fish</name>
    <name type="synonym">Barbus grahami</name>
    <dbReference type="NCBI Taxonomy" id="75366"/>
    <lineage>
        <taxon>Eukaryota</taxon>
        <taxon>Metazoa</taxon>
        <taxon>Chordata</taxon>
        <taxon>Craniata</taxon>
        <taxon>Vertebrata</taxon>
        <taxon>Euteleostomi</taxon>
        <taxon>Actinopterygii</taxon>
        <taxon>Neopterygii</taxon>
        <taxon>Teleostei</taxon>
        <taxon>Ostariophysi</taxon>
        <taxon>Cypriniformes</taxon>
        <taxon>Cyprinidae</taxon>
        <taxon>Cyprininae</taxon>
        <taxon>Sinocyclocheilus</taxon>
    </lineage>
</organism>
<evidence type="ECO:0000256" key="5">
    <source>
        <dbReference type="ARBA" id="ARBA00023157"/>
    </source>
</evidence>
<dbReference type="CDD" id="cd00087">
    <property type="entry name" value="FReD"/>
    <property type="match status" value="1"/>
</dbReference>
<evidence type="ECO:0000259" key="8">
    <source>
        <dbReference type="PROSITE" id="PS51406"/>
    </source>
</evidence>
<dbReference type="GO" id="GO:0005576">
    <property type="term" value="C:extracellular region"/>
    <property type="evidence" value="ECO:0007669"/>
    <property type="project" value="UniProtKB-SubCell"/>
</dbReference>
<evidence type="ECO:0000256" key="2">
    <source>
        <dbReference type="ARBA" id="ARBA00022525"/>
    </source>
</evidence>
<dbReference type="Proteomes" id="UP000472262">
    <property type="component" value="Unassembled WGS sequence"/>
</dbReference>
<evidence type="ECO:0000256" key="1">
    <source>
        <dbReference type="ARBA" id="ARBA00004613"/>
    </source>
</evidence>
<evidence type="ECO:0000256" key="3">
    <source>
        <dbReference type="ARBA" id="ARBA00022729"/>
    </source>
</evidence>
<feature type="coiled-coil region" evidence="7">
    <location>
        <begin position="122"/>
        <end position="181"/>
    </location>
</feature>
<accession>A0A672NVZ2</accession>
<dbReference type="Gene3D" id="3.90.215.10">
    <property type="entry name" value="Gamma Fibrinogen, chain A, domain 1"/>
    <property type="match status" value="1"/>
</dbReference>
<keyword evidence="5" id="KW-1015">Disulfide bond</keyword>
<dbReference type="Pfam" id="PF00147">
    <property type="entry name" value="Fibrinogen_C"/>
    <property type="match status" value="1"/>
</dbReference>
<dbReference type="InterPro" id="IPR037579">
    <property type="entry name" value="FIB_ANG-like"/>
</dbReference>
<dbReference type="Ensembl" id="ENSSGRT00000058783.1">
    <property type="protein sequence ID" value="ENSSGRP00000055038.1"/>
    <property type="gene ID" value="ENSSGRG00000028892.1"/>
</dbReference>
<dbReference type="RefSeq" id="XP_016104729.1">
    <property type="nucleotide sequence ID" value="XM_016249243.1"/>
</dbReference>
<dbReference type="OMA" id="YANCAKD"/>
<keyword evidence="6" id="KW-0325">Glycoprotein</keyword>
<name>A0A672NVZ2_SINGR</name>
<evidence type="ECO:0000256" key="4">
    <source>
        <dbReference type="ARBA" id="ARBA00023054"/>
    </source>
</evidence>
<dbReference type="AlphaFoldDB" id="A0A672NVZ2"/>
<dbReference type="PROSITE" id="PS51406">
    <property type="entry name" value="FIBRINOGEN_C_2"/>
    <property type="match status" value="1"/>
</dbReference>
<dbReference type="InterPro" id="IPR036056">
    <property type="entry name" value="Fibrinogen-like_C"/>
</dbReference>
<dbReference type="PANTHER" id="PTHR47221:SF6">
    <property type="entry name" value="FIBRINOGEN ALPHA CHAIN"/>
    <property type="match status" value="1"/>
</dbReference>
<keyword evidence="4 7" id="KW-0175">Coiled coil</keyword>
<dbReference type="InParanoid" id="A0A672NVZ2"/>
<dbReference type="GeneID" id="107564228"/>
<protein>
    <submittedName>
        <fullName evidence="9">Angiopoietin-related protein 7-like</fullName>
    </submittedName>
</protein>
<dbReference type="GO" id="GO:0007596">
    <property type="term" value="P:blood coagulation"/>
    <property type="evidence" value="ECO:0007669"/>
    <property type="project" value="InterPro"/>
</dbReference>
<evidence type="ECO:0000313" key="10">
    <source>
        <dbReference type="Proteomes" id="UP000472262"/>
    </source>
</evidence>
<evidence type="ECO:0000256" key="6">
    <source>
        <dbReference type="ARBA" id="ARBA00023180"/>
    </source>
</evidence>
<comment type="subcellular location">
    <subcellularLocation>
        <location evidence="1">Secreted</location>
    </subcellularLocation>
</comment>
<feature type="domain" description="Fibrinogen C-terminal" evidence="8">
    <location>
        <begin position="196"/>
        <end position="416"/>
    </location>
</feature>
<reference evidence="9" key="1">
    <citation type="submission" date="2025-08" db="UniProtKB">
        <authorList>
            <consortium name="Ensembl"/>
        </authorList>
    </citation>
    <scope>IDENTIFICATION</scope>
</reference>
<dbReference type="FunFam" id="3.90.215.10:FF:000001">
    <property type="entry name" value="Tenascin isoform 1"/>
    <property type="match status" value="1"/>
</dbReference>
<evidence type="ECO:0000313" key="9">
    <source>
        <dbReference type="Ensembl" id="ENSSGRP00000055038.1"/>
    </source>
</evidence>
<evidence type="ECO:0000256" key="7">
    <source>
        <dbReference type="SAM" id="Coils"/>
    </source>
</evidence>
<dbReference type="PANTHER" id="PTHR47221">
    <property type="entry name" value="FIBRINOGEN ALPHA CHAIN"/>
    <property type="match status" value="1"/>
</dbReference>
<keyword evidence="3" id="KW-0732">Signal</keyword>
<proteinExistence type="predicted"/>
<reference evidence="9" key="2">
    <citation type="submission" date="2025-09" db="UniProtKB">
        <authorList>
            <consortium name="Ensembl"/>
        </authorList>
    </citation>
    <scope>IDENTIFICATION</scope>
</reference>
<keyword evidence="2" id="KW-0964">Secreted</keyword>
<dbReference type="SUPFAM" id="SSF56496">
    <property type="entry name" value="Fibrinogen C-terminal domain-like"/>
    <property type="match status" value="1"/>
</dbReference>
<gene>
    <name evidence="9" type="primary">LOC107564228</name>
</gene>